<gene>
    <name evidence="7" type="ordered locus">MLP_04240</name>
</gene>
<dbReference type="AlphaFoldDB" id="F5XJB2"/>
<evidence type="ECO:0000256" key="3">
    <source>
        <dbReference type="ARBA" id="ARBA00022630"/>
    </source>
</evidence>
<dbReference type="InterPro" id="IPR007867">
    <property type="entry name" value="GMC_OxRtase_C"/>
</dbReference>
<dbReference type="KEGG" id="mph:MLP_04240"/>
<dbReference type="GO" id="GO:0016614">
    <property type="term" value="F:oxidoreductase activity, acting on CH-OH group of donors"/>
    <property type="evidence" value="ECO:0007669"/>
    <property type="project" value="InterPro"/>
</dbReference>
<dbReference type="RefSeq" id="WP_013861327.1">
    <property type="nucleotide sequence ID" value="NC_015635.1"/>
</dbReference>
<dbReference type="PANTHER" id="PTHR42784:SF1">
    <property type="entry name" value="PYRANOSE 2-OXIDASE"/>
    <property type="match status" value="1"/>
</dbReference>
<reference evidence="7 8" key="1">
    <citation type="submission" date="2011-05" db="EMBL/GenBank/DDBJ databases">
        <title>Whole genome sequence of Microlunatus phosphovorus NM-1.</title>
        <authorList>
            <person name="Hosoyama A."/>
            <person name="Sasaki K."/>
            <person name="Harada T."/>
            <person name="Igarashi R."/>
            <person name="Kawakoshi A."/>
            <person name="Sasagawa M."/>
            <person name="Fukada J."/>
            <person name="Nakamura S."/>
            <person name="Katano Y."/>
            <person name="Hanada S."/>
            <person name="Kamagata Y."/>
            <person name="Nakamura N."/>
            <person name="Yamazaki S."/>
            <person name="Fujita N."/>
        </authorList>
    </citation>
    <scope>NUCLEOTIDE SEQUENCE [LARGE SCALE GENOMIC DNA]</scope>
    <source>
        <strain evidence="8">ATCC 700054 / DSM 10555 / JCM 9379 / NBRC 101784 / NCIMB 13414 / VKM Ac-1990 / NM-1</strain>
    </source>
</reference>
<name>F5XJB2_MICPN</name>
<dbReference type="Gene3D" id="3.50.50.60">
    <property type="entry name" value="FAD/NAD(P)-binding domain"/>
    <property type="match status" value="2"/>
</dbReference>
<dbReference type="STRING" id="1032480.MLP_04240"/>
<comment type="similarity">
    <text evidence="2">Belongs to the GMC oxidoreductase family.</text>
</comment>
<comment type="cofactor">
    <cofactor evidence="1">
        <name>FAD</name>
        <dbReference type="ChEBI" id="CHEBI:57692"/>
    </cofactor>
</comment>
<dbReference type="SUPFAM" id="SSF51905">
    <property type="entry name" value="FAD/NAD(P)-binding domain"/>
    <property type="match status" value="1"/>
</dbReference>
<dbReference type="InterPro" id="IPR036188">
    <property type="entry name" value="FAD/NAD-bd_sf"/>
</dbReference>
<evidence type="ECO:0000256" key="5">
    <source>
        <dbReference type="ARBA" id="ARBA00023002"/>
    </source>
</evidence>
<evidence type="ECO:0000259" key="6">
    <source>
        <dbReference type="PROSITE" id="PS51379"/>
    </source>
</evidence>
<dbReference type="InterPro" id="IPR027056">
    <property type="entry name" value="Gluconate_2DH_su3"/>
</dbReference>
<dbReference type="InterPro" id="IPR051473">
    <property type="entry name" value="P2Ox-like"/>
</dbReference>
<dbReference type="Pfam" id="PF13618">
    <property type="entry name" value="Gluconate_2-dh3"/>
    <property type="match status" value="1"/>
</dbReference>
<sequence>MATIDGFGDQTVWLEAMVDLVIPADDFPSASRAGALAFLASYLGERPDLRSRLDRLISSCATTALEVGSELSAVIVDSTIVDSEDWRWFAELVSAGYYSDPAQGGNADAASWRMVDWSPAPAGGWPQEIPVPEPPPRTVQVGQLRDRYDAIVIGSGPGGGVAACLLAGSGRRVLVVEAGGWPATAELAIDQLRNPRSDWGLLPLTGPTNGADLRVLEVGPDQRRLRSYEPGWNNNAVTAGGGSRVYGAQAWRFEPRDFAMASIYGVPDGSALADWPISYDDLEPYYSQAEQELGVSGSRLGERFRRSHFPMPPVRSGPRHELLRAAAEKLGWTTVRVPLLVNSRERDGRAGCPGCRMCVGFACPVDAKAGSQNTVLRRAFATGRAEILLDTRAERLVVDYRGRVSEVALVGRLADGRVWRRSVAAKEFVVAGGAIESARLLLNSAHDGEPAGIGNGADQVGRHLQGHVYGGAVGIFDDEVEDLVGPGPSLATHDFRHQMPGIVGGGILVDEFVPLPANVYRMLTEAGLIPRWGLASKQGMRRLLRRVLRVMGPIQEVTSAESRVRVDPHTYDALGVPVARLSGTVHANDLAAQSVIAAKAYEWLVTAGATRTALLEGAAPGPSAGQHQAGTCRMGDDPRRSVVDPWCRVWGHDNLWVTDASVHVTNGAANPVLTVFANSYRAMSRLAGT</sequence>
<protein>
    <submittedName>
        <fullName evidence="7">Oxidoreductase</fullName>
    </submittedName>
</protein>
<evidence type="ECO:0000256" key="1">
    <source>
        <dbReference type="ARBA" id="ARBA00001974"/>
    </source>
</evidence>
<accession>F5XJB2</accession>
<dbReference type="PROSITE" id="PS51379">
    <property type="entry name" value="4FE4S_FER_2"/>
    <property type="match status" value="1"/>
</dbReference>
<dbReference type="HOGENOM" id="CLU_008878_4_2_11"/>
<evidence type="ECO:0000313" key="7">
    <source>
        <dbReference type="EMBL" id="BAK33438.1"/>
    </source>
</evidence>
<dbReference type="GO" id="GO:0050660">
    <property type="term" value="F:flavin adenine dinucleotide binding"/>
    <property type="evidence" value="ECO:0007669"/>
    <property type="project" value="InterPro"/>
</dbReference>
<evidence type="ECO:0000256" key="4">
    <source>
        <dbReference type="ARBA" id="ARBA00022827"/>
    </source>
</evidence>
<dbReference type="eggNOG" id="COG2303">
    <property type="taxonomic scope" value="Bacteria"/>
</dbReference>
<feature type="domain" description="4Fe-4S ferredoxin-type" evidence="6">
    <location>
        <begin position="342"/>
        <end position="373"/>
    </location>
</feature>
<dbReference type="EMBL" id="AP012204">
    <property type="protein sequence ID" value="BAK33438.1"/>
    <property type="molecule type" value="Genomic_DNA"/>
</dbReference>
<dbReference type="PANTHER" id="PTHR42784">
    <property type="entry name" value="PYRANOSE 2-OXIDASE"/>
    <property type="match status" value="1"/>
</dbReference>
<dbReference type="InterPro" id="IPR000172">
    <property type="entry name" value="GMC_OxRdtase_N"/>
</dbReference>
<dbReference type="InterPro" id="IPR017896">
    <property type="entry name" value="4Fe4S_Fe-S-bd"/>
</dbReference>
<keyword evidence="3" id="KW-0285">Flavoprotein</keyword>
<keyword evidence="8" id="KW-1185">Reference proteome</keyword>
<keyword evidence="5" id="KW-0560">Oxidoreductase</keyword>
<dbReference type="Pfam" id="PF00732">
    <property type="entry name" value="GMC_oxred_N"/>
    <property type="match status" value="1"/>
</dbReference>
<evidence type="ECO:0000256" key="2">
    <source>
        <dbReference type="ARBA" id="ARBA00010790"/>
    </source>
</evidence>
<organism evidence="7 8">
    <name type="scientific">Microlunatus phosphovorus (strain ATCC 700054 / DSM 10555 / JCM 9379 / NBRC 101784 / NCIMB 13414 / VKM Ac-1990 / NM-1)</name>
    <dbReference type="NCBI Taxonomy" id="1032480"/>
    <lineage>
        <taxon>Bacteria</taxon>
        <taxon>Bacillati</taxon>
        <taxon>Actinomycetota</taxon>
        <taxon>Actinomycetes</taxon>
        <taxon>Propionibacteriales</taxon>
        <taxon>Propionibacteriaceae</taxon>
        <taxon>Microlunatus</taxon>
    </lineage>
</organism>
<dbReference type="Pfam" id="PF05199">
    <property type="entry name" value="GMC_oxred_C"/>
    <property type="match status" value="1"/>
</dbReference>
<keyword evidence="4" id="KW-0274">FAD</keyword>
<evidence type="ECO:0000313" key="8">
    <source>
        <dbReference type="Proteomes" id="UP000007947"/>
    </source>
</evidence>
<dbReference type="Proteomes" id="UP000007947">
    <property type="component" value="Chromosome"/>
</dbReference>
<proteinExistence type="inferred from homology"/>